<proteinExistence type="predicted"/>
<accession>A0A7I7LGY5</accession>
<sequence>MASEIGAPVDGTFNAVGSLLVEEETLLLGVAGVLVCERPELLSTSCAHPATSKGTATSAAIRIPSG</sequence>
<gene>
    <name evidence="1" type="ORF">MSHO_44330</name>
</gene>
<dbReference type="AlphaFoldDB" id="A0A7I7LGY5"/>
<organism evidence="1 2">
    <name type="scientific">Mycobacterium shottsii</name>
    <dbReference type="NCBI Taxonomy" id="133549"/>
    <lineage>
        <taxon>Bacteria</taxon>
        <taxon>Bacillati</taxon>
        <taxon>Actinomycetota</taxon>
        <taxon>Actinomycetes</taxon>
        <taxon>Mycobacteriales</taxon>
        <taxon>Mycobacteriaceae</taxon>
        <taxon>Mycobacterium</taxon>
        <taxon>Mycobacterium ulcerans group</taxon>
    </lineage>
</organism>
<reference evidence="1 2" key="1">
    <citation type="journal article" date="2019" name="Emerg. Microbes Infect.">
        <title>Comprehensive subspecies identification of 175 nontuberculous mycobacteria species based on 7547 genomic profiles.</title>
        <authorList>
            <person name="Matsumoto Y."/>
            <person name="Kinjo T."/>
            <person name="Motooka D."/>
            <person name="Nabeya D."/>
            <person name="Jung N."/>
            <person name="Uechi K."/>
            <person name="Horii T."/>
            <person name="Iida T."/>
            <person name="Fujita J."/>
            <person name="Nakamura S."/>
        </authorList>
    </citation>
    <scope>NUCLEOTIDE SEQUENCE [LARGE SCALE GENOMIC DNA]</scope>
    <source>
        <strain evidence="1 2">JCM 12657</strain>
    </source>
</reference>
<dbReference type="EMBL" id="AP022572">
    <property type="protein sequence ID" value="BBX59088.1"/>
    <property type="molecule type" value="Genomic_DNA"/>
</dbReference>
<protein>
    <submittedName>
        <fullName evidence="1">Uncharacterized protein</fullName>
    </submittedName>
</protein>
<evidence type="ECO:0000313" key="1">
    <source>
        <dbReference type="EMBL" id="BBX59088.1"/>
    </source>
</evidence>
<name>A0A7I7LGY5_9MYCO</name>
<dbReference type="KEGG" id="msho:MSHO_44330"/>
<evidence type="ECO:0000313" key="2">
    <source>
        <dbReference type="Proteomes" id="UP000467164"/>
    </source>
</evidence>
<dbReference type="Proteomes" id="UP000467164">
    <property type="component" value="Chromosome"/>
</dbReference>
<keyword evidence="2" id="KW-1185">Reference proteome</keyword>